<organism evidence="8 9">
    <name type="scientific">Bacillus tequilensis</name>
    <dbReference type="NCBI Taxonomy" id="227866"/>
    <lineage>
        <taxon>Bacteria</taxon>
        <taxon>Bacillati</taxon>
        <taxon>Bacillota</taxon>
        <taxon>Bacilli</taxon>
        <taxon>Bacillales</taxon>
        <taxon>Bacillaceae</taxon>
        <taxon>Bacillus</taxon>
    </lineage>
</organism>
<feature type="transmembrane region" description="Helical" evidence="6">
    <location>
        <begin position="625"/>
        <end position="645"/>
    </location>
</feature>
<feature type="transmembrane region" description="Helical" evidence="6">
    <location>
        <begin position="179"/>
        <end position="199"/>
    </location>
</feature>
<dbReference type="PROSITE" id="PS50156">
    <property type="entry name" value="SSD"/>
    <property type="match status" value="1"/>
</dbReference>
<feature type="transmembrane region" description="Helical" evidence="6">
    <location>
        <begin position="272"/>
        <end position="301"/>
    </location>
</feature>
<feature type="transmembrane region" description="Helical" evidence="6">
    <location>
        <begin position="230"/>
        <end position="251"/>
    </location>
</feature>
<dbReference type="AlphaFoldDB" id="A0A6H0WFS7"/>
<proteinExistence type="predicted"/>
<feature type="transmembrane region" description="Helical" evidence="6">
    <location>
        <begin position="307"/>
        <end position="329"/>
    </location>
</feature>
<dbReference type="InterPro" id="IPR050545">
    <property type="entry name" value="Mycobact_MmpL"/>
</dbReference>
<dbReference type="GO" id="GO:0005886">
    <property type="term" value="C:plasma membrane"/>
    <property type="evidence" value="ECO:0007669"/>
    <property type="project" value="UniProtKB-SubCell"/>
</dbReference>
<name>A0A6H0WFS7_9BACI</name>
<evidence type="ECO:0000256" key="5">
    <source>
        <dbReference type="ARBA" id="ARBA00023136"/>
    </source>
</evidence>
<evidence type="ECO:0000313" key="8">
    <source>
        <dbReference type="EMBL" id="QIW78819.1"/>
    </source>
</evidence>
<evidence type="ECO:0000256" key="1">
    <source>
        <dbReference type="ARBA" id="ARBA00004651"/>
    </source>
</evidence>
<gene>
    <name evidence="8" type="ORF">G4P54_02740</name>
</gene>
<dbReference type="KEGG" id="bteq:G4P54_02740"/>
<feature type="transmembrane region" description="Helical" evidence="6">
    <location>
        <begin position="580"/>
        <end position="604"/>
    </location>
</feature>
<feature type="transmembrane region" description="Helical" evidence="6">
    <location>
        <begin position="539"/>
        <end position="560"/>
    </location>
</feature>
<dbReference type="EMBL" id="CP048852">
    <property type="protein sequence ID" value="QIW78819.1"/>
    <property type="molecule type" value="Genomic_DNA"/>
</dbReference>
<reference evidence="8 9" key="1">
    <citation type="submission" date="2020-02" db="EMBL/GenBank/DDBJ databases">
        <title>Genome sequencing, annotation and comparative genomic analysis of Bacillus tequilensis EA-CB0015, an effective biological control agent against Pseudocercospora fijiensis in banana plants.</title>
        <authorList>
            <person name="Cuellar-Gaviria T.Z."/>
            <person name="Ju K.-S."/>
            <person name="Villegas-Escobar V."/>
        </authorList>
    </citation>
    <scope>NUCLEOTIDE SEQUENCE [LARGE SCALE GENOMIC DNA]</scope>
    <source>
        <strain evidence="8 9">EA-CB0015</strain>
    </source>
</reference>
<feature type="transmembrane region" description="Helical" evidence="6">
    <location>
        <begin position="651"/>
        <end position="673"/>
    </location>
</feature>
<dbReference type="Proteomes" id="UP000501914">
    <property type="component" value="Chromosome"/>
</dbReference>
<dbReference type="PANTHER" id="PTHR33406:SF13">
    <property type="entry name" value="MEMBRANE PROTEIN YDFJ"/>
    <property type="match status" value="1"/>
</dbReference>
<comment type="subcellular location">
    <subcellularLocation>
        <location evidence="1">Cell membrane</location>
        <topology evidence="1">Multi-pass membrane protein</topology>
    </subcellularLocation>
</comment>
<dbReference type="InterPro" id="IPR000731">
    <property type="entry name" value="SSD"/>
</dbReference>
<feature type="transmembrane region" description="Helical" evidence="6">
    <location>
        <begin position="206"/>
        <end position="224"/>
    </location>
</feature>
<keyword evidence="2" id="KW-1003">Cell membrane</keyword>
<dbReference type="SUPFAM" id="SSF82866">
    <property type="entry name" value="Multidrug efflux transporter AcrB transmembrane domain"/>
    <property type="match status" value="2"/>
</dbReference>
<dbReference type="RefSeq" id="WP_167871698.1">
    <property type="nucleotide sequence ID" value="NZ_CP048852.1"/>
</dbReference>
<sequence length="724" mass="77278">MSSWLYKLGKWSSHNKFKVICAWMVLLIATLALAIALKPAFSEDMSIPDTPSEKALNVLDKEFPQGPHKGSIRVIFGAKDGEKLTSKSAQQAIEDTIKEINKDNSVKTIATPFYTGTISKDKTVAYADVNYKVAADDISDYSIKHIKNSLSVANDKGLQTELNGDMPGAKIEVGGVSEIIGVILAFVILAITFGSLLLAGLPILTAIIGLGTSLGIILIGTQVFDIASVSLSLAAMIGLAVGIDYALFIFTKHRKFLGEGLQKNESIARATGTAGSAVVFAGLTVIVALCGLTVVGIPFISTMGLTAALSVFTAVLASITLVPAVLSIIGRHAIGKSTKKNEKQHSEISFWGRFVTKNPIIIGLSGILLLIVISIPSLHMELGLPNDGMNAKDNPARKAYDLLADGFGEGFNGQLSVVADARGATGDKNKAFAEAVKEIKNLDHVKSVTPPIPNKKGDFAIITVVPATGPNDPTTKDLVKDVRNLSDKKGVDLLVTGPTAVNIDISDRLNDAIPIFAALIVGFAFILLTVVFRSLLVPLVAVVGFLLTLTATLGLSVFILQDGNLNHLFSIPQNGPILAFLPILVIGILFGLAMDYQVFLVSSMREEYIKTKNPIQAIQAGLKHNGPVVIAAGLIMIFVFSGFIFSHEGTIKAMGLALTFGVLFDAFIVRMTIIPSVMKLMGNAAWYLPKWLDKVIPNVDIEGHQLTQEIQTAEESENIQKISI</sequence>
<dbReference type="PANTHER" id="PTHR33406">
    <property type="entry name" value="MEMBRANE PROTEIN MJ1562-RELATED"/>
    <property type="match status" value="1"/>
</dbReference>
<dbReference type="Pfam" id="PF03176">
    <property type="entry name" value="MMPL"/>
    <property type="match status" value="2"/>
</dbReference>
<keyword evidence="5 6" id="KW-0472">Membrane</keyword>
<dbReference type="Gene3D" id="1.20.1640.10">
    <property type="entry name" value="Multidrug efflux transporter AcrB transmembrane domain"/>
    <property type="match status" value="2"/>
</dbReference>
<evidence type="ECO:0000256" key="3">
    <source>
        <dbReference type="ARBA" id="ARBA00022692"/>
    </source>
</evidence>
<evidence type="ECO:0000313" key="9">
    <source>
        <dbReference type="Proteomes" id="UP000501914"/>
    </source>
</evidence>
<feature type="transmembrane region" description="Helical" evidence="6">
    <location>
        <begin position="350"/>
        <end position="375"/>
    </location>
</feature>
<evidence type="ECO:0000256" key="4">
    <source>
        <dbReference type="ARBA" id="ARBA00022989"/>
    </source>
</evidence>
<evidence type="ECO:0000256" key="2">
    <source>
        <dbReference type="ARBA" id="ARBA00022475"/>
    </source>
</evidence>
<accession>A0A6H0WFS7</accession>
<evidence type="ECO:0000259" key="7">
    <source>
        <dbReference type="PROSITE" id="PS50156"/>
    </source>
</evidence>
<evidence type="ECO:0000256" key="6">
    <source>
        <dbReference type="SAM" id="Phobius"/>
    </source>
</evidence>
<protein>
    <submittedName>
        <fullName evidence="8">MMPL family transporter</fullName>
    </submittedName>
</protein>
<keyword evidence="4 6" id="KW-1133">Transmembrane helix</keyword>
<keyword evidence="3 6" id="KW-0812">Transmembrane</keyword>
<feature type="transmembrane region" description="Helical" evidence="6">
    <location>
        <begin position="512"/>
        <end position="532"/>
    </location>
</feature>
<keyword evidence="9" id="KW-1185">Reference proteome</keyword>
<feature type="domain" description="SSD" evidence="7">
    <location>
        <begin position="198"/>
        <end position="328"/>
    </location>
</feature>
<dbReference type="InterPro" id="IPR004869">
    <property type="entry name" value="MMPL_dom"/>
</dbReference>